<dbReference type="EMBL" id="JABTEG010000011">
    <property type="protein sequence ID" value="KAG4304145.1"/>
    <property type="molecule type" value="Genomic_DNA"/>
</dbReference>
<reference evidence="1 2" key="1">
    <citation type="journal article" date="2021" name="Commun. Biol.">
        <title>Genomic insights into the host specific adaptation of the Pneumocystis genus.</title>
        <authorList>
            <person name="Cisse O.H."/>
            <person name="Ma L."/>
            <person name="Dekker J.P."/>
            <person name="Khil P.P."/>
            <person name="Youn J.-H."/>
            <person name="Brenchley J.M."/>
            <person name="Blair R."/>
            <person name="Pahar B."/>
            <person name="Chabe M."/>
            <person name="Van Rompay K.K.A."/>
            <person name="Keesler R."/>
            <person name="Sukura A."/>
            <person name="Hirsch V."/>
            <person name="Kutty G."/>
            <person name="Liu Y."/>
            <person name="Peng L."/>
            <person name="Chen J."/>
            <person name="Song J."/>
            <person name="Weissenbacher-Lang C."/>
            <person name="Xu J."/>
            <person name="Upham N.S."/>
            <person name="Stajich J.E."/>
            <person name="Cuomo C.A."/>
            <person name="Cushion M.T."/>
            <person name="Kovacs J.A."/>
        </authorList>
    </citation>
    <scope>NUCLEOTIDE SEQUENCE [LARGE SCALE GENOMIC DNA]</scope>
    <source>
        <strain evidence="1 2">RABM</strain>
    </source>
</reference>
<protein>
    <submittedName>
        <fullName evidence="1">Uncharacterized protein</fullName>
    </submittedName>
</protein>
<evidence type="ECO:0000313" key="2">
    <source>
        <dbReference type="Proteomes" id="UP000768646"/>
    </source>
</evidence>
<dbReference type="Proteomes" id="UP000768646">
    <property type="component" value="Unassembled WGS sequence"/>
</dbReference>
<keyword evidence="2" id="KW-1185">Reference proteome</keyword>
<organism evidence="1 2">
    <name type="scientific">Pneumocystis oryctolagi</name>
    <dbReference type="NCBI Taxonomy" id="42067"/>
    <lineage>
        <taxon>Eukaryota</taxon>
        <taxon>Fungi</taxon>
        <taxon>Dikarya</taxon>
        <taxon>Ascomycota</taxon>
        <taxon>Taphrinomycotina</taxon>
        <taxon>Pneumocystomycetes</taxon>
        <taxon>Pneumocystaceae</taxon>
        <taxon>Pneumocystis</taxon>
    </lineage>
</organism>
<accession>A0ACB7C9M5</accession>
<proteinExistence type="predicted"/>
<evidence type="ECO:0000313" key="1">
    <source>
        <dbReference type="EMBL" id="KAG4304145.1"/>
    </source>
</evidence>
<name>A0ACB7C9M5_9ASCO</name>
<sequence>MEDDYYALLGISSTANESQIHKGYRKAALQYHPDKNRDAIAVKMFHKISVAFDILSDPASRLEYDRSREALLAKKRKYEALDLERKRMVQDLERREGEAKIRKVRSETAMEETLRKLQEEGAALRKKREAALRAEREAQKERESAQEVSQSNVQKGVQNEATCEKSRFTIQDRTVKIRWRQDHVLLDKESISDAFKRFGKIEYVLLKGLADNMKKKKLNVALIVFESIVSAYAAVNEASLQNEVPFIHLKDVSWAKQAPNLEEVVKNISSKDEKKDTEPTEATSFLNQNGLDYENIILMRMRQAEREKLKKELSPE</sequence>
<gene>
    <name evidence="1" type="ORF">PORY_002509</name>
</gene>
<comment type="caution">
    <text evidence="1">The sequence shown here is derived from an EMBL/GenBank/DDBJ whole genome shotgun (WGS) entry which is preliminary data.</text>
</comment>